<protein>
    <submittedName>
        <fullName evidence="3">CPBP family intramembrane metalloprotease</fullName>
    </submittedName>
</protein>
<reference evidence="3" key="1">
    <citation type="journal article" date="2021" name="PeerJ">
        <title>Extensive microbial diversity within the chicken gut microbiome revealed by metagenomics and culture.</title>
        <authorList>
            <person name="Gilroy R."/>
            <person name="Ravi A."/>
            <person name="Getino M."/>
            <person name="Pursley I."/>
            <person name="Horton D.L."/>
            <person name="Alikhan N.F."/>
            <person name="Baker D."/>
            <person name="Gharbi K."/>
            <person name="Hall N."/>
            <person name="Watson M."/>
            <person name="Adriaenssens E.M."/>
            <person name="Foster-Nyarko E."/>
            <person name="Jarju S."/>
            <person name="Secka A."/>
            <person name="Antonio M."/>
            <person name="Oren A."/>
            <person name="Chaudhuri R.R."/>
            <person name="La Ragione R."/>
            <person name="Hildebrand F."/>
            <person name="Pallen M.J."/>
        </authorList>
    </citation>
    <scope>NUCLEOTIDE SEQUENCE</scope>
    <source>
        <strain evidence="3">CHK196-3914</strain>
    </source>
</reference>
<keyword evidence="1" id="KW-0472">Membrane</keyword>
<evidence type="ECO:0000256" key="1">
    <source>
        <dbReference type="SAM" id="Phobius"/>
    </source>
</evidence>
<dbReference type="PANTHER" id="PTHR36435:SF1">
    <property type="entry name" value="CAAX AMINO TERMINAL PROTEASE FAMILY PROTEIN"/>
    <property type="match status" value="1"/>
</dbReference>
<dbReference type="InterPro" id="IPR003675">
    <property type="entry name" value="Rce1/LyrA-like_dom"/>
</dbReference>
<proteinExistence type="predicted"/>
<feature type="domain" description="CAAX prenyl protease 2/Lysostaphin resistance protein A-like" evidence="2">
    <location>
        <begin position="146"/>
        <end position="234"/>
    </location>
</feature>
<reference evidence="3" key="2">
    <citation type="submission" date="2021-04" db="EMBL/GenBank/DDBJ databases">
        <authorList>
            <person name="Gilroy R."/>
        </authorList>
    </citation>
    <scope>NUCLEOTIDE SEQUENCE</scope>
    <source>
        <strain evidence="3">CHK196-3914</strain>
    </source>
</reference>
<keyword evidence="1" id="KW-1133">Transmembrane helix</keyword>
<sequence>MKKYGNYLLAVLVFAVVMLIFNGWSIVLSLAAALCGALMRGAAGVMDAAHFLLDHLNFFSFLVYFTAFCVFALWHYFASSVKETSLEQTGRRKLLRDPSGLIWIAALALAVQHLTSIVFGIISVVAPELMEAYTRMMETSGVTEYSVMWCVSTLILPPLTEEIIFRGLITQYVCRGGAPFAVANIIQAVFFGIFHQNIVQGVYAALLGMILGYLARRFGTLAAPMFMHLCFNLFGTVLVDLENAFLPDTVQVVLVIISLPLTVFLLIMIHLHTGERHSKRERQGEEI</sequence>
<keyword evidence="3" id="KW-0645">Protease</keyword>
<evidence type="ECO:0000313" key="4">
    <source>
        <dbReference type="Proteomes" id="UP000824116"/>
    </source>
</evidence>
<dbReference type="EMBL" id="DXAY01000058">
    <property type="protein sequence ID" value="HIZ74110.1"/>
    <property type="molecule type" value="Genomic_DNA"/>
</dbReference>
<feature type="transmembrane region" description="Helical" evidence="1">
    <location>
        <begin position="221"/>
        <end position="239"/>
    </location>
</feature>
<organism evidence="3 4">
    <name type="scientific">Candidatus Mediterraneibacter stercoravium</name>
    <dbReference type="NCBI Taxonomy" id="2838685"/>
    <lineage>
        <taxon>Bacteria</taxon>
        <taxon>Bacillati</taxon>
        <taxon>Bacillota</taxon>
        <taxon>Clostridia</taxon>
        <taxon>Lachnospirales</taxon>
        <taxon>Lachnospiraceae</taxon>
        <taxon>Mediterraneibacter</taxon>
    </lineage>
</organism>
<comment type="caution">
    <text evidence="3">The sequence shown here is derived from an EMBL/GenBank/DDBJ whole genome shotgun (WGS) entry which is preliminary data.</text>
</comment>
<keyword evidence="3" id="KW-0482">Metalloprotease</keyword>
<keyword evidence="3" id="KW-0378">Hydrolase</keyword>
<feature type="transmembrane region" description="Helical" evidence="1">
    <location>
        <begin position="198"/>
        <end position="214"/>
    </location>
</feature>
<feature type="transmembrane region" description="Helical" evidence="1">
    <location>
        <begin position="172"/>
        <end position="192"/>
    </location>
</feature>
<name>A0A9D2G8G1_9FIRM</name>
<accession>A0A9D2G8G1</accession>
<gene>
    <name evidence="3" type="ORF">H9723_02550</name>
</gene>
<keyword evidence="1" id="KW-0812">Transmembrane</keyword>
<feature type="transmembrane region" description="Helical" evidence="1">
    <location>
        <begin position="59"/>
        <end position="79"/>
    </location>
</feature>
<evidence type="ECO:0000259" key="2">
    <source>
        <dbReference type="Pfam" id="PF02517"/>
    </source>
</evidence>
<dbReference type="GO" id="GO:0004175">
    <property type="term" value="F:endopeptidase activity"/>
    <property type="evidence" value="ECO:0007669"/>
    <property type="project" value="UniProtKB-ARBA"/>
</dbReference>
<dbReference type="GO" id="GO:0080120">
    <property type="term" value="P:CAAX-box protein maturation"/>
    <property type="evidence" value="ECO:0007669"/>
    <property type="project" value="UniProtKB-ARBA"/>
</dbReference>
<dbReference type="GO" id="GO:0008237">
    <property type="term" value="F:metallopeptidase activity"/>
    <property type="evidence" value="ECO:0007669"/>
    <property type="project" value="UniProtKB-KW"/>
</dbReference>
<dbReference type="InterPro" id="IPR052710">
    <property type="entry name" value="CAAX_protease"/>
</dbReference>
<feature type="transmembrane region" description="Helical" evidence="1">
    <location>
        <begin position="251"/>
        <end position="271"/>
    </location>
</feature>
<feature type="transmembrane region" description="Helical" evidence="1">
    <location>
        <begin position="100"/>
        <end position="126"/>
    </location>
</feature>
<dbReference type="Proteomes" id="UP000824116">
    <property type="component" value="Unassembled WGS sequence"/>
</dbReference>
<dbReference type="PANTHER" id="PTHR36435">
    <property type="entry name" value="SLR1288 PROTEIN"/>
    <property type="match status" value="1"/>
</dbReference>
<evidence type="ECO:0000313" key="3">
    <source>
        <dbReference type="EMBL" id="HIZ74110.1"/>
    </source>
</evidence>
<feature type="transmembrane region" description="Helical" evidence="1">
    <location>
        <begin position="146"/>
        <end position="165"/>
    </location>
</feature>
<dbReference type="Pfam" id="PF02517">
    <property type="entry name" value="Rce1-like"/>
    <property type="match status" value="1"/>
</dbReference>
<feature type="transmembrane region" description="Helical" evidence="1">
    <location>
        <begin position="7"/>
        <end position="39"/>
    </location>
</feature>
<dbReference type="AlphaFoldDB" id="A0A9D2G8G1"/>